<reference evidence="2 3" key="1">
    <citation type="submission" date="2016-07" db="EMBL/GenBank/DDBJ databases">
        <title>Pervasive Adenine N6-methylation of Active Genes in Fungi.</title>
        <authorList>
            <consortium name="DOE Joint Genome Institute"/>
            <person name="Mondo S.J."/>
            <person name="Dannebaum R.O."/>
            <person name="Kuo R.C."/>
            <person name="Labutti K."/>
            <person name="Haridas S."/>
            <person name="Kuo A."/>
            <person name="Salamov A."/>
            <person name="Ahrendt S.R."/>
            <person name="Lipzen A."/>
            <person name="Sullivan W."/>
            <person name="Andreopoulos W.B."/>
            <person name="Clum A."/>
            <person name="Lindquist E."/>
            <person name="Daum C."/>
            <person name="Ramamoorthy G.K."/>
            <person name="Gryganskyi A."/>
            <person name="Culley D."/>
            <person name="Magnuson J.K."/>
            <person name="James T.Y."/>
            <person name="O'Malley M.A."/>
            <person name="Stajich J.E."/>
            <person name="Spatafora J.W."/>
            <person name="Visel A."/>
            <person name="Grigoriev I.V."/>
        </authorList>
    </citation>
    <scope>NUCLEOTIDE SEQUENCE [LARGE SCALE GENOMIC DNA]</scope>
    <source>
        <strain evidence="2 3">NRRL 1336</strain>
    </source>
</reference>
<dbReference type="AlphaFoldDB" id="A0A1X2IM04"/>
<evidence type="ECO:0000256" key="1">
    <source>
        <dbReference type="SAM" id="MobiDB-lite"/>
    </source>
</evidence>
<accession>A0A1X2IM04</accession>
<protein>
    <submittedName>
        <fullName evidence="2">Uncharacterized protein</fullName>
    </submittedName>
</protein>
<proteinExistence type="predicted"/>
<sequence>MSGTCLCIKAKWIILKSWLVPSSLPILHRRKSQRQKKERQQPDVFQCTSQQHQNNQLRRPSHCTSCSSRPSSEIHQEDRQAQSIFKRRPSQSSQMTMADLQRESEKIIDLFLLAMDELNYAGDSQGTFYYVNDRVSAQEAIENFSSASMQLLAIAHDPHFKSQLQAMVRPRLLLLQTKFNALPEVNDPLTYRHSIYCS</sequence>
<keyword evidence="3" id="KW-1185">Reference proteome</keyword>
<dbReference type="OrthoDB" id="273230at2759"/>
<evidence type="ECO:0000313" key="3">
    <source>
        <dbReference type="Proteomes" id="UP000193560"/>
    </source>
</evidence>
<name>A0A1X2IM04_9FUNG</name>
<feature type="region of interest" description="Disordered" evidence="1">
    <location>
        <begin position="30"/>
        <end position="99"/>
    </location>
</feature>
<evidence type="ECO:0000313" key="2">
    <source>
        <dbReference type="EMBL" id="ORZ18033.1"/>
    </source>
</evidence>
<gene>
    <name evidence="2" type="ORF">BCR42DRAFT_412997</name>
</gene>
<feature type="compositionally biased region" description="Low complexity" evidence="1">
    <location>
        <begin position="62"/>
        <end position="71"/>
    </location>
</feature>
<dbReference type="EMBL" id="MCGE01000009">
    <property type="protein sequence ID" value="ORZ18033.1"/>
    <property type="molecule type" value="Genomic_DNA"/>
</dbReference>
<feature type="compositionally biased region" description="Polar residues" evidence="1">
    <location>
        <begin position="46"/>
        <end position="57"/>
    </location>
</feature>
<comment type="caution">
    <text evidence="2">The sequence shown here is derived from an EMBL/GenBank/DDBJ whole genome shotgun (WGS) entry which is preliminary data.</text>
</comment>
<organism evidence="2 3">
    <name type="scientific">Absidia repens</name>
    <dbReference type="NCBI Taxonomy" id="90262"/>
    <lineage>
        <taxon>Eukaryota</taxon>
        <taxon>Fungi</taxon>
        <taxon>Fungi incertae sedis</taxon>
        <taxon>Mucoromycota</taxon>
        <taxon>Mucoromycotina</taxon>
        <taxon>Mucoromycetes</taxon>
        <taxon>Mucorales</taxon>
        <taxon>Cunninghamellaceae</taxon>
        <taxon>Absidia</taxon>
    </lineage>
</organism>
<dbReference type="Proteomes" id="UP000193560">
    <property type="component" value="Unassembled WGS sequence"/>
</dbReference>